<name>A0ABQ2C7U0_9LACO</name>
<gene>
    <name evidence="4" type="ORF">GCM10011459_19890</name>
</gene>
<evidence type="ECO:0000256" key="1">
    <source>
        <dbReference type="ARBA" id="ARBA00022729"/>
    </source>
</evidence>
<reference evidence="5" key="1">
    <citation type="journal article" date="2019" name="Int. J. Syst. Evol. Microbiol.">
        <title>The Global Catalogue of Microorganisms (GCM) 10K type strain sequencing project: providing services to taxonomists for standard genome sequencing and annotation.</title>
        <authorList>
            <consortium name="The Broad Institute Genomics Platform"/>
            <consortium name="The Broad Institute Genome Sequencing Center for Infectious Disease"/>
            <person name="Wu L."/>
            <person name="Ma J."/>
        </authorList>
    </citation>
    <scope>NUCLEOTIDE SEQUENCE [LARGE SCALE GENOMIC DNA]</scope>
    <source>
        <strain evidence="5">CCM 8609</strain>
    </source>
</reference>
<dbReference type="CDD" id="cd06583">
    <property type="entry name" value="PGRP"/>
    <property type="match status" value="1"/>
</dbReference>
<dbReference type="Proteomes" id="UP000603295">
    <property type="component" value="Unassembled WGS sequence"/>
</dbReference>
<dbReference type="NCBIfam" id="TIGR03715">
    <property type="entry name" value="KxYKxGKxW"/>
    <property type="match status" value="1"/>
</dbReference>
<keyword evidence="5" id="KW-1185">Reference proteome</keyword>
<evidence type="ECO:0000313" key="4">
    <source>
        <dbReference type="EMBL" id="GGI64155.1"/>
    </source>
</evidence>
<comment type="caution">
    <text evidence="4">The sequence shown here is derived from an EMBL/GenBank/DDBJ whole genome shotgun (WGS) entry which is preliminary data.</text>
</comment>
<dbReference type="InterPro" id="IPR022263">
    <property type="entry name" value="KxYKxGKxW"/>
</dbReference>
<dbReference type="EMBL" id="BMDS01000010">
    <property type="protein sequence ID" value="GGI64155.1"/>
    <property type="molecule type" value="Genomic_DNA"/>
</dbReference>
<dbReference type="SMART" id="SM00644">
    <property type="entry name" value="Ami_2"/>
    <property type="match status" value="1"/>
</dbReference>
<sequence>MEIKKHYKLYKDGKQWCCMALAAAAVSASLMLGNASVKADTTTTNDPQTEQVVTPAADSTSQTTDLAAQEKAAQVKDNGNYGWLDSANVVNNGNLQVSGWQATNQAAGKDNRYVIAYDSTTNTELGRTKVNGNLARPDVAKAYPNVVNAKDAGYQATMNNLDWSKVKNVDDHLQIVSRYSNAANGEGDHVDSWSQPINLDKSNNAYLDNFSIVNNQLQVTGWNATNKALGKNNHYIILFDRTAGHELARQKATAVARPDVAKVYPQVINAQNSGFNVSFSLANVDLNHELQVISRYSDVQNGEGNNVNYWYAPKKFTPSNTSNQGYLDNFNLSNGELTVAGWHATDYSQIESNHYLILFDKSNNTQVASIRVTNVARPDVAKAYSAVQSAGQSGFNASFGKVNLTPGHAYQIVSRYSTLAEGNGDNGQSKFTDIWFAPVTLNQQAYSIDNFSATKDGFNVTGWVASDQAINKQNPYLILLNNGKEIARTKLSLTDRPDVAKVYPSLYNSGKSGFDVNLKVDPATVNGTLKILLRFAGSTDGKTDFSDQTSQDYPTNTGNFDNVHITATKVSLSGWHASTQVANRPYEYLIVLDNGGKELYRQQITDKDITRNDVQNVYPYIKEANKSGFQVTMDIPANMQGHLVRFIHRITDDQQGNGNYVDFYSNPVIINLQYNMNANGINRYILDNGIGHANITVNHVLNEANVASGILTGKYSETKDGKPNMVVVHETANPNDSMGGEINYEKANYNDAFVHAFVDGNQIVEIAPTDHEAWGAAYPANGRAVQFEQVEVYGANNFAHELVNAAYYTAYKMNEYGMFPSLAQSDGTGSLWSHHDVTRYIANGKTNHTDPDGYWTNRASRYFGTSYTMNDFFELVKYEYSHL</sequence>
<keyword evidence="1 2" id="KW-0732">Signal</keyword>
<evidence type="ECO:0000259" key="3">
    <source>
        <dbReference type="SMART" id="SM00644"/>
    </source>
</evidence>
<feature type="domain" description="N-acetylmuramoyl-L-alanine amidase" evidence="3">
    <location>
        <begin position="711"/>
        <end position="852"/>
    </location>
</feature>
<dbReference type="InterPro" id="IPR002502">
    <property type="entry name" value="Amidase_domain"/>
</dbReference>
<protein>
    <recommendedName>
        <fullName evidence="3">N-acetylmuramoyl-L-alanine amidase domain-containing protein</fullName>
    </recommendedName>
</protein>
<evidence type="ECO:0000313" key="5">
    <source>
        <dbReference type="Proteomes" id="UP000603295"/>
    </source>
</evidence>
<feature type="chain" id="PRO_5045944893" description="N-acetylmuramoyl-L-alanine amidase domain-containing protein" evidence="2">
    <location>
        <begin position="40"/>
        <end position="883"/>
    </location>
</feature>
<dbReference type="Gene3D" id="3.40.80.10">
    <property type="entry name" value="Peptidoglycan recognition protein-like"/>
    <property type="match status" value="1"/>
</dbReference>
<dbReference type="RefSeq" id="WP_153710856.1">
    <property type="nucleotide sequence ID" value="NZ_BMDS01000010.1"/>
</dbReference>
<dbReference type="InterPro" id="IPR036505">
    <property type="entry name" value="Amidase/PGRP_sf"/>
</dbReference>
<accession>A0ABQ2C7U0</accession>
<dbReference type="SUPFAM" id="SSF55846">
    <property type="entry name" value="N-acetylmuramoyl-L-alanine amidase-like"/>
    <property type="match status" value="1"/>
</dbReference>
<dbReference type="Pfam" id="PF01510">
    <property type="entry name" value="Amidase_2"/>
    <property type="match status" value="1"/>
</dbReference>
<dbReference type="Pfam" id="PF19258">
    <property type="entry name" value="KxYKxGKxW_sig"/>
    <property type="match status" value="1"/>
</dbReference>
<feature type="signal peptide" evidence="2">
    <location>
        <begin position="1"/>
        <end position="39"/>
    </location>
</feature>
<organism evidence="4 5">
    <name type="scientific">Limosilactobacillus caviae</name>
    <dbReference type="NCBI Taxonomy" id="1769424"/>
    <lineage>
        <taxon>Bacteria</taxon>
        <taxon>Bacillati</taxon>
        <taxon>Bacillota</taxon>
        <taxon>Bacilli</taxon>
        <taxon>Lactobacillales</taxon>
        <taxon>Lactobacillaceae</taxon>
        <taxon>Limosilactobacillus</taxon>
    </lineage>
</organism>
<evidence type="ECO:0000256" key="2">
    <source>
        <dbReference type="SAM" id="SignalP"/>
    </source>
</evidence>
<proteinExistence type="predicted"/>